<feature type="region of interest" description="Disordered" evidence="1">
    <location>
        <begin position="75"/>
        <end position="107"/>
    </location>
</feature>
<comment type="caution">
    <text evidence="2">The sequence shown here is derived from an EMBL/GenBank/DDBJ whole genome shotgun (WGS) entry which is preliminary data.</text>
</comment>
<feature type="compositionally biased region" description="Basic and acidic residues" evidence="1">
    <location>
        <begin position="75"/>
        <end position="101"/>
    </location>
</feature>
<name>A0ABQ1DZZ7_9FIRM</name>
<dbReference type="EMBL" id="BLYJ01000016">
    <property type="protein sequence ID" value="GFO88295.1"/>
    <property type="molecule type" value="Genomic_DNA"/>
</dbReference>
<dbReference type="Proteomes" id="UP000620147">
    <property type="component" value="Unassembled WGS sequence"/>
</dbReference>
<gene>
    <name evidence="2" type="ORF">BUFA31_14590</name>
</gene>
<feature type="region of interest" description="Disordered" evidence="1">
    <location>
        <begin position="157"/>
        <end position="182"/>
    </location>
</feature>
<evidence type="ECO:0000313" key="3">
    <source>
        <dbReference type="Proteomes" id="UP000620147"/>
    </source>
</evidence>
<proteinExistence type="predicted"/>
<sequence length="272" mass="30010">MLCRAAQKFVAALYARDFVHVVKLVGVDRDDVKGLVRVGQLVHAAQQILLVIQSGQAVHARAGIIDGQIHCKDAERKAEAGRQHRGIDGLRGDAEGGEQKDRKQRRQIAAADRIPVHRNKNCCRRDMQQGADIQQQIPRTVAVAGAVEIEQLFGEGVGQNDKDQSDSRNAHAQHGSGGDHAARAQCTDIVQQHERQNRLEQIEHGVRDHAADAEAVRSVQNEACTHQLGENVQTDDGQQTAEHEAVPVIHLPLMRILPQNNQQHRHSGDQIM</sequence>
<accession>A0ABQ1DZZ7</accession>
<organism evidence="2 3">
    <name type="scientific">Butyricicoccus faecihominis</name>
    <dbReference type="NCBI Taxonomy" id="1712515"/>
    <lineage>
        <taxon>Bacteria</taxon>
        <taxon>Bacillati</taxon>
        <taxon>Bacillota</taxon>
        <taxon>Clostridia</taxon>
        <taxon>Eubacteriales</taxon>
        <taxon>Butyricicoccaceae</taxon>
        <taxon>Butyricicoccus</taxon>
    </lineage>
</organism>
<feature type="compositionally biased region" description="Basic and acidic residues" evidence="1">
    <location>
        <begin position="160"/>
        <end position="169"/>
    </location>
</feature>
<evidence type="ECO:0000256" key="1">
    <source>
        <dbReference type="SAM" id="MobiDB-lite"/>
    </source>
</evidence>
<reference evidence="2 3" key="1">
    <citation type="submission" date="2020-06" db="EMBL/GenBank/DDBJ databases">
        <title>Characterization of fructooligosaccharide metabolism and fructooligosaccharide-degrading enzymes in human commensal butyrate producers.</title>
        <authorList>
            <person name="Tanno H."/>
            <person name="Fujii T."/>
            <person name="Hirano K."/>
            <person name="Maeno S."/>
            <person name="Tonozuka T."/>
            <person name="Sakamoto M."/>
            <person name="Ohkuma M."/>
            <person name="Tochio T."/>
            <person name="Endo A."/>
        </authorList>
    </citation>
    <scope>NUCLEOTIDE SEQUENCE [LARGE SCALE GENOMIC DNA]</scope>
    <source>
        <strain evidence="2 3">JCM 31056</strain>
    </source>
</reference>
<protein>
    <submittedName>
        <fullName evidence="2">Uncharacterized protein</fullName>
    </submittedName>
</protein>
<keyword evidence="3" id="KW-1185">Reference proteome</keyword>
<evidence type="ECO:0000313" key="2">
    <source>
        <dbReference type="EMBL" id="GFO88295.1"/>
    </source>
</evidence>